<dbReference type="InterPro" id="IPR032812">
    <property type="entry name" value="SbsA_Ig"/>
</dbReference>
<name>A0A368UK96_9BACT</name>
<gene>
    <name evidence="3" type="ORF">DFO77_13117</name>
</gene>
<dbReference type="Pfam" id="PF13205">
    <property type="entry name" value="Big_5"/>
    <property type="match status" value="2"/>
</dbReference>
<proteinExistence type="predicted"/>
<keyword evidence="1" id="KW-0732">Signal</keyword>
<protein>
    <submittedName>
        <fullName evidence="3">Ig-like domain-containing protein</fullName>
    </submittedName>
</protein>
<dbReference type="Gene3D" id="2.60.40.1220">
    <property type="match status" value="1"/>
</dbReference>
<evidence type="ECO:0000256" key="1">
    <source>
        <dbReference type="ARBA" id="ARBA00022729"/>
    </source>
</evidence>
<comment type="caution">
    <text evidence="3">The sequence shown here is derived from an EMBL/GenBank/DDBJ whole genome shotgun (WGS) entry which is preliminary data.</text>
</comment>
<feature type="domain" description="SbsA Ig-like" evidence="2">
    <location>
        <begin position="372"/>
        <end position="482"/>
    </location>
</feature>
<evidence type="ECO:0000313" key="4">
    <source>
        <dbReference type="Proteomes" id="UP000252733"/>
    </source>
</evidence>
<evidence type="ECO:0000313" key="3">
    <source>
        <dbReference type="EMBL" id="RCW29116.1"/>
    </source>
</evidence>
<sequence length="999" mass="108057">MVTHRVKLTIMKTLLLKIGLVGGMMLGLASFSANSQAYNPGYPDVTNISTTSATIEVNATIGGLTTLPPPYNYLTVATHYTYYLIEEEPSSSPSTDFIINNFNGQIGLEGPDETWDSELSSLSPNTNYFIHFVTTDNTGQVVIETSGTPTSVSFATLPNLSISTLTPPNNATNVPIDTDLTMTFSDDISAGSGYIEIHKGTSYSAINIANADISGNTLTLPATEFSLDYATDYHIEIEPGVIQGFSGITDADTWNFTTETGPPVWTVGPSLLNQSTTSVDLNGGTDQDGTCYYVVTEAFTPPSNTYITEGKDENGNLMDVSGSATLTANNTFTKNIDISILNSGVDYYIHILASNGTQFSENVVTKPLDLKAPSLLSSFSPTDNASGVLLGASITLPFNEKLYSTNATEITPENASTYFSIASSSGQVSFDAAFSNNDKTITLTPSKILEGSTTYTVSFLQKFEDIIGNEQSTKTGSFSFTTELANKWTGNGADSDWETPENWEGSYTSGNSISIPAGLTNYPVIQTGTSVTVNNLYVEPGASLTLNGGTLTINGLFVLQSSLESNASFIPADGTLNVDPQNVRFHQHIEANDRNYNIGVPVTGATKASAGITNYLYEYSNSNNTFIRVDEVTEMTPGKGYLCRSNNSLIFSGTPVTEDIQVTVYRNNSGGLGWNYIANPFSATMEFIDLGFNDTEIAQSFWIWNNQTGTYGTYNAASGVGTGIPDDQSGIPSHHGFWIKVLPGVSESQMTLNKSSLTTNNYSHLKSASGPKFPVFKLEALTGNKSDELAIVFAPDADLLLNDPYDTHKMLTTNPGFCQIFTKVNNENLAINGLPPSETELSILLNFKADQTGLVTLNVKEYTLDSKARILLEDTETHKFIDLSSQNTYEFEVTQSGLNTDRFILHISGTDGIATNINEPQKDYNNTKKASFYTNNSGIIAYIGQLNNPSYRLLDINGKIIDSGRLNPESENRIAVSRKGMVILIVESDNEHLEFKAVF</sequence>
<organism evidence="3 4">
    <name type="scientific">Marinilabilia salmonicolor</name>
    <dbReference type="NCBI Taxonomy" id="989"/>
    <lineage>
        <taxon>Bacteria</taxon>
        <taxon>Pseudomonadati</taxon>
        <taxon>Bacteroidota</taxon>
        <taxon>Bacteroidia</taxon>
        <taxon>Marinilabiliales</taxon>
        <taxon>Marinilabiliaceae</taxon>
        <taxon>Marinilabilia</taxon>
    </lineage>
</organism>
<evidence type="ECO:0000259" key="2">
    <source>
        <dbReference type="Pfam" id="PF13205"/>
    </source>
</evidence>
<accession>A0A368UK96</accession>
<dbReference type="EMBL" id="QPIZ01000031">
    <property type="protein sequence ID" value="RCW29116.1"/>
    <property type="molecule type" value="Genomic_DNA"/>
</dbReference>
<dbReference type="AlphaFoldDB" id="A0A368UK96"/>
<dbReference type="Proteomes" id="UP000252733">
    <property type="component" value="Unassembled WGS sequence"/>
</dbReference>
<reference evidence="3 4" key="1">
    <citation type="submission" date="2018-07" db="EMBL/GenBank/DDBJ databases">
        <title>Freshwater and sediment microbial communities from various areas in North America, analyzing microbe dynamics in response to fracking.</title>
        <authorList>
            <person name="Lamendella R."/>
        </authorList>
    </citation>
    <scope>NUCLEOTIDE SEQUENCE [LARGE SCALE GENOMIC DNA]</scope>
    <source>
        <strain evidence="3 4">160A</strain>
    </source>
</reference>
<dbReference type="InterPro" id="IPR014755">
    <property type="entry name" value="Cu-Rt/internalin_Ig-like"/>
</dbReference>
<feature type="domain" description="SbsA Ig-like" evidence="2">
    <location>
        <begin position="161"/>
        <end position="258"/>
    </location>
</feature>
<keyword evidence="4" id="KW-1185">Reference proteome</keyword>